<feature type="transmembrane region" description="Helical" evidence="1">
    <location>
        <begin position="93"/>
        <end position="111"/>
    </location>
</feature>
<gene>
    <name evidence="3" type="ORF">BH747_00695</name>
</gene>
<evidence type="ECO:0000256" key="1">
    <source>
        <dbReference type="SAM" id="Phobius"/>
    </source>
</evidence>
<evidence type="ECO:0000259" key="2">
    <source>
        <dbReference type="Pfam" id="PF04892"/>
    </source>
</evidence>
<evidence type="ECO:0000313" key="4">
    <source>
        <dbReference type="Proteomes" id="UP000192477"/>
    </source>
</evidence>
<feature type="transmembrane region" description="Helical" evidence="1">
    <location>
        <begin position="116"/>
        <end position="137"/>
    </location>
</feature>
<name>A0A1V8YFJ8_9ENTE</name>
<evidence type="ECO:0000313" key="3">
    <source>
        <dbReference type="EMBL" id="OQO71383.1"/>
    </source>
</evidence>
<proteinExistence type="predicted"/>
<dbReference type="AlphaFoldDB" id="A0A1V8YFJ8"/>
<feature type="transmembrane region" description="Helical" evidence="1">
    <location>
        <begin position="20"/>
        <end position="42"/>
    </location>
</feature>
<reference evidence="3 4" key="1">
    <citation type="journal article" date="2017" name="BMC Microbiol.">
        <title>Comparative genomics of Enterococcus spp. isolated from bovine feces.</title>
        <authorList>
            <person name="Beukers A.G."/>
            <person name="Zaheer R."/>
            <person name="Goji N."/>
            <person name="Amoako K.K."/>
            <person name="Chaves A.V."/>
            <person name="Ward M.P."/>
            <person name="McAllister T.A."/>
        </authorList>
    </citation>
    <scope>NUCLEOTIDE SEQUENCE [LARGE SCALE GENOMIC DNA]</scope>
    <source>
        <strain evidence="3 4">F1129D 143</strain>
    </source>
</reference>
<dbReference type="OrthoDB" id="4822551at2"/>
<dbReference type="EMBL" id="MJEA01000001">
    <property type="protein sequence ID" value="OQO71383.1"/>
    <property type="molecule type" value="Genomic_DNA"/>
</dbReference>
<feature type="transmembrane region" description="Helical" evidence="1">
    <location>
        <begin position="54"/>
        <end position="73"/>
    </location>
</feature>
<dbReference type="Pfam" id="PF04892">
    <property type="entry name" value="VanZ"/>
    <property type="match status" value="1"/>
</dbReference>
<keyword evidence="1" id="KW-0812">Transmembrane</keyword>
<dbReference type="Proteomes" id="UP000192477">
    <property type="component" value="Unassembled WGS sequence"/>
</dbReference>
<sequence>MNYLYFYALSIFPSSRNVDFWMPFIQIIIMAFFLFIILLSVLTRRVYKEFIIGFYFFYFLLFFYLLLFKNIGIRGFEGNPLSFISDSINGDPIIVWLNLLMFIPLGWILALNKRNLVLVILGVFLIEVAQYVFYLGIFDAGDILTNTAGFVVGTIIKKGLFHQDVVKIVSLFETKRSVS</sequence>
<accession>A0A1V8YFJ8</accession>
<comment type="caution">
    <text evidence="3">The sequence shown here is derived from an EMBL/GenBank/DDBJ whole genome shotgun (WGS) entry which is preliminary data.</text>
</comment>
<organism evidence="3 4">
    <name type="scientific">Enterococcus villorum</name>
    <dbReference type="NCBI Taxonomy" id="112904"/>
    <lineage>
        <taxon>Bacteria</taxon>
        <taxon>Bacillati</taxon>
        <taxon>Bacillota</taxon>
        <taxon>Bacilli</taxon>
        <taxon>Lactobacillales</taxon>
        <taxon>Enterococcaceae</taxon>
        <taxon>Enterococcus</taxon>
    </lineage>
</organism>
<feature type="domain" description="VanZ-like" evidence="2">
    <location>
        <begin position="54"/>
        <end position="156"/>
    </location>
</feature>
<keyword evidence="1" id="KW-1133">Transmembrane helix</keyword>
<dbReference type="InterPro" id="IPR006976">
    <property type="entry name" value="VanZ-like"/>
</dbReference>
<keyword evidence="1" id="KW-0472">Membrane</keyword>
<protein>
    <submittedName>
        <fullName evidence="3">Antibiotic resistance protein VanZ</fullName>
    </submittedName>
</protein>